<proteinExistence type="predicted"/>
<dbReference type="InterPro" id="IPR037490">
    <property type="entry name" value="WAP"/>
</dbReference>
<accession>A0A9D5BYS4</accession>
<reference evidence="2" key="1">
    <citation type="submission" date="2021-03" db="EMBL/GenBank/DDBJ databases">
        <authorList>
            <person name="Li Z."/>
            <person name="Yang C."/>
        </authorList>
    </citation>
    <scope>NUCLEOTIDE SEQUENCE</scope>
    <source>
        <strain evidence="2">Dzin_1.0</strain>
        <tissue evidence="2">Leaf</tissue>
    </source>
</reference>
<evidence type="ECO:0000256" key="1">
    <source>
        <dbReference type="SAM" id="Coils"/>
    </source>
</evidence>
<dbReference type="OrthoDB" id="619142at2759"/>
<dbReference type="PANTHER" id="PTHR33883">
    <property type="entry name" value="WPP DOMAIN-ASSOCIATED PROTEIN"/>
    <property type="match status" value="1"/>
</dbReference>
<keyword evidence="1" id="KW-0175">Coiled coil</keyword>
<comment type="caution">
    <text evidence="2">The sequence shown here is derived from an EMBL/GenBank/DDBJ whole genome shotgun (WGS) entry which is preliminary data.</text>
</comment>
<reference evidence="2" key="2">
    <citation type="journal article" date="2022" name="Hortic Res">
        <title>The genome of Dioscorea zingiberensis sheds light on the biosynthesis, origin and evolution of the medicinally important diosgenin saponins.</title>
        <authorList>
            <person name="Li Y."/>
            <person name="Tan C."/>
            <person name="Li Z."/>
            <person name="Guo J."/>
            <person name="Li S."/>
            <person name="Chen X."/>
            <person name="Wang C."/>
            <person name="Dai X."/>
            <person name="Yang H."/>
            <person name="Song W."/>
            <person name="Hou L."/>
            <person name="Xu J."/>
            <person name="Tong Z."/>
            <person name="Xu A."/>
            <person name="Yuan X."/>
            <person name="Wang W."/>
            <person name="Yang Q."/>
            <person name="Chen L."/>
            <person name="Sun Z."/>
            <person name="Wang K."/>
            <person name="Pan B."/>
            <person name="Chen J."/>
            <person name="Bao Y."/>
            <person name="Liu F."/>
            <person name="Qi X."/>
            <person name="Gang D.R."/>
            <person name="Wen J."/>
            <person name="Li J."/>
        </authorList>
    </citation>
    <scope>NUCLEOTIDE SEQUENCE</scope>
    <source>
        <strain evidence="2">Dzin_1.0</strain>
    </source>
</reference>
<dbReference type="Proteomes" id="UP001085076">
    <property type="component" value="Miscellaneous, Linkage group lg09"/>
</dbReference>
<feature type="coiled-coil region" evidence="1">
    <location>
        <begin position="76"/>
        <end position="103"/>
    </location>
</feature>
<gene>
    <name evidence="2" type="ORF">J5N97_028310</name>
</gene>
<evidence type="ECO:0000313" key="2">
    <source>
        <dbReference type="EMBL" id="KAJ0963188.1"/>
    </source>
</evidence>
<sequence length="893" mass="101885">MENLEPLDARLGNTVDGAMLASSSFKESDNLGNDSALYEKFLLDDLDSYWDDLNARLTVSRMVGDSVIKGMVSAVAEDAAERIALKEAEVAVLSDRLKCYEAKAAECNKLGPFIMMPKTSMIGAAGELDKSTFKLDCNEQLFGLRTAVEEQFERLTENLRSLRSSSSGKCKEEVTEIDENVDDLRRTVATVFKQVNCIFDSLKVSSSDSHWENEFQNEVNTILVQDYIKGLHDKFETKLLEQTRLINALNKKWQEKLNELSQMWGELDAISRSLLSHEPGSLFSQNSHDGFEEWNNGKRKDHNHWKVLGNHLYANPEENGFMSMERAKESEKTMLEVADSPQLKGMTKEEVIAYYKTEIIKMRRQHDSALQETTEELFSLKREFLKERGSLHLRKDKEFELLRKKIPEVIQKLDGVLQEDKKFPLVHDDQLLNSLKERIDALYFENQHLKGLLGDKRKEVLYLSSQVSQAASQMILLSSTKASLLKHIKKLKCDIRDMNIETTIGDELLKIILRDFIAHHKHSQDDIETKAKVSQEIYSVIFGGLAEDNMSAMKAIVVKHQEEIASLERVISQKETDICLLTDENKKLKQVVSSLSVLMEEKEKIELETGLTLNKQKMRFDLVCQELGMLKDKVGKQETLISEKTIEMDSTKNKLNEALQQNNQYVVDINNLNQKVRITSDALEEAHKQNSVLNSIIKEKQKSLSSSVSVGEVQARQMDSIIVSLKKLSEQVADVETKMEEKMEQNKSRLKILIHQCNSAMRQYGTLKRKELWYKQMLEIRCSNLQKAEAEVDLITALSWGCGDFEIGSERTKRGECQISVIILFFQSGRTHHFTVRASVEQILSLLNFSRKCHCHIRSCGDQIAKMPNFQHQSSDFSSHLLATSDAPTDCLC</sequence>
<organism evidence="2 3">
    <name type="scientific">Dioscorea zingiberensis</name>
    <dbReference type="NCBI Taxonomy" id="325984"/>
    <lineage>
        <taxon>Eukaryota</taxon>
        <taxon>Viridiplantae</taxon>
        <taxon>Streptophyta</taxon>
        <taxon>Embryophyta</taxon>
        <taxon>Tracheophyta</taxon>
        <taxon>Spermatophyta</taxon>
        <taxon>Magnoliopsida</taxon>
        <taxon>Liliopsida</taxon>
        <taxon>Dioscoreales</taxon>
        <taxon>Dioscoreaceae</taxon>
        <taxon>Dioscorea</taxon>
    </lineage>
</organism>
<protein>
    <recommendedName>
        <fullName evidence="4">WPP domain-associated protein</fullName>
    </recommendedName>
</protein>
<dbReference type="EMBL" id="JAGGNH010000009">
    <property type="protein sequence ID" value="KAJ0963188.1"/>
    <property type="molecule type" value="Genomic_DNA"/>
</dbReference>
<evidence type="ECO:0008006" key="4">
    <source>
        <dbReference type="Google" id="ProtNLM"/>
    </source>
</evidence>
<evidence type="ECO:0000313" key="3">
    <source>
        <dbReference type="Proteomes" id="UP001085076"/>
    </source>
</evidence>
<dbReference type="PANTHER" id="PTHR33883:SF10">
    <property type="entry name" value="WPP DOMAIN-ASSOCIATED PROTEIN"/>
    <property type="match status" value="1"/>
</dbReference>
<dbReference type="AlphaFoldDB" id="A0A9D5BYS4"/>
<name>A0A9D5BYS4_9LILI</name>
<keyword evidence="3" id="KW-1185">Reference proteome</keyword>
<feature type="coiled-coil region" evidence="1">
    <location>
        <begin position="641"/>
        <end position="689"/>
    </location>
</feature>